<organism evidence="1 2">
    <name type="scientific">Clostridium cadaveris</name>
    <dbReference type="NCBI Taxonomy" id="1529"/>
    <lineage>
        <taxon>Bacteria</taxon>
        <taxon>Bacillati</taxon>
        <taxon>Bacillota</taxon>
        <taxon>Clostridia</taxon>
        <taxon>Eubacteriales</taxon>
        <taxon>Clostridiaceae</taxon>
        <taxon>Clostridium</taxon>
    </lineage>
</organism>
<proteinExistence type="predicted"/>
<dbReference type="AlphaFoldDB" id="A0A316M2N5"/>
<dbReference type="NCBIfam" id="TIGR02876">
    <property type="entry name" value="spore_yqfD"/>
    <property type="match status" value="1"/>
</dbReference>
<dbReference type="Pfam" id="PF06898">
    <property type="entry name" value="YqfD"/>
    <property type="match status" value="1"/>
</dbReference>
<reference evidence="1 2" key="1">
    <citation type="submission" date="2018-03" db="EMBL/GenBank/DDBJ databases">
        <title>The uncultured portion of the human microbiome is neutrally assembled.</title>
        <authorList>
            <person name="Jeraldo P."/>
            <person name="Boardman L."/>
            <person name="White B.A."/>
            <person name="Nelson H."/>
            <person name="Goldenfeld N."/>
            <person name="Chia N."/>
        </authorList>
    </citation>
    <scope>NUCLEOTIDE SEQUENCE [LARGE SCALE GENOMIC DNA]</scope>
    <source>
        <strain evidence="1">CIM:MAG 903</strain>
    </source>
</reference>
<sequence>MEAMKIKDSIKSGTITIEIQGMHPESTINAMWAQGIDIKNLKRINITILNLDINIRDLSNVKEIAKIKKCKVRVLRSNGILYILSRVKNGGLLISGIAIFIFLIYYLSLYVWNINIDDTKVLSPYEVRQQLLTYGIKPGIKKSSINIYDLENDLKKDDDRIMWARARIEGGTLRIKIEEKQNPPSIKVQENKGDIIAKCDGQIVRLYTTSGSAVVSKGDIVKKGQVLIQGIQGKEGFTYETPAEGTVIAKTFYENSKNVKIKGVNDVRTGNQEKDIYLNIFGKKLYLKKCDVKYSKYDKIEESGKFLNSTIYYEVKEEAFESNVDDVVVKEVQKMEEELAKNLDKSSVVTDKIIDKEISETNVNIRTVFIVEQDIATH</sequence>
<comment type="caution">
    <text evidence="1">The sequence shown here is derived from an EMBL/GenBank/DDBJ whole genome shotgun (WGS) entry which is preliminary data.</text>
</comment>
<name>A0A316M2N5_9CLOT</name>
<dbReference type="EMBL" id="QAMZ01000053">
    <property type="protein sequence ID" value="PWL51838.1"/>
    <property type="molecule type" value="Genomic_DNA"/>
</dbReference>
<dbReference type="Proteomes" id="UP000246114">
    <property type="component" value="Unassembled WGS sequence"/>
</dbReference>
<evidence type="ECO:0000313" key="1">
    <source>
        <dbReference type="EMBL" id="PWL51838.1"/>
    </source>
</evidence>
<accession>A0A316M2N5</accession>
<protein>
    <submittedName>
        <fullName evidence="1">Sporulation protein YqfD</fullName>
    </submittedName>
</protein>
<evidence type="ECO:0000313" key="2">
    <source>
        <dbReference type="Proteomes" id="UP000246114"/>
    </source>
</evidence>
<gene>
    <name evidence="1" type="primary">yqfD</name>
    <name evidence="1" type="ORF">DBY38_12910</name>
</gene>
<dbReference type="InterPro" id="IPR010690">
    <property type="entry name" value="YqfD"/>
</dbReference>